<dbReference type="Proteomes" id="UP000253426">
    <property type="component" value="Unassembled WGS sequence"/>
</dbReference>
<organism evidence="1 2">
    <name type="scientific">Roseimicrobium gellanilyticum</name>
    <dbReference type="NCBI Taxonomy" id="748857"/>
    <lineage>
        <taxon>Bacteria</taxon>
        <taxon>Pseudomonadati</taxon>
        <taxon>Verrucomicrobiota</taxon>
        <taxon>Verrucomicrobiia</taxon>
        <taxon>Verrucomicrobiales</taxon>
        <taxon>Verrucomicrobiaceae</taxon>
        <taxon>Roseimicrobium</taxon>
    </lineage>
</organism>
<gene>
    <name evidence="1" type="ORF">DES53_107277</name>
</gene>
<dbReference type="EMBL" id="QNRR01000007">
    <property type="protein sequence ID" value="RBP41445.1"/>
    <property type="molecule type" value="Genomic_DNA"/>
</dbReference>
<reference evidence="1 2" key="1">
    <citation type="submission" date="2018-06" db="EMBL/GenBank/DDBJ databases">
        <title>Genomic Encyclopedia of Type Strains, Phase IV (KMG-IV): sequencing the most valuable type-strain genomes for metagenomic binning, comparative biology and taxonomic classification.</title>
        <authorList>
            <person name="Goeker M."/>
        </authorList>
    </citation>
    <scope>NUCLEOTIDE SEQUENCE [LARGE SCALE GENOMIC DNA]</scope>
    <source>
        <strain evidence="1 2">DSM 25532</strain>
    </source>
</reference>
<name>A0A366HHY5_9BACT</name>
<keyword evidence="2" id="KW-1185">Reference proteome</keyword>
<proteinExistence type="predicted"/>
<comment type="caution">
    <text evidence="1">The sequence shown here is derived from an EMBL/GenBank/DDBJ whole genome shotgun (WGS) entry which is preliminary data.</text>
</comment>
<protein>
    <submittedName>
        <fullName evidence="1">Uncharacterized protein</fullName>
    </submittedName>
</protein>
<evidence type="ECO:0000313" key="1">
    <source>
        <dbReference type="EMBL" id="RBP41445.1"/>
    </source>
</evidence>
<evidence type="ECO:0000313" key="2">
    <source>
        <dbReference type="Proteomes" id="UP000253426"/>
    </source>
</evidence>
<accession>A0A366HHY5</accession>
<dbReference type="AlphaFoldDB" id="A0A366HHY5"/>
<sequence>MKIYRIELRYVGVVFVEADGVMESEFSITFHKDGTVVASYPAYAISAYGEVPSMSVSERRGHNVPSLPN</sequence>
<dbReference type="RefSeq" id="WP_113960072.1">
    <property type="nucleotide sequence ID" value="NZ_QNRR01000007.1"/>
</dbReference>